<evidence type="ECO:0000313" key="1">
    <source>
        <dbReference type="EMBL" id="PWK09045.1"/>
    </source>
</evidence>
<dbReference type="InterPro" id="IPR012347">
    <property type="entry name" value="Ferritin-like"/>
</dbReference>
<organism evidence="1 2">
    <name type="scientific">Tumebacillus permanentifrigoris</name>
    <dbReference type="NCBI Taxonomy" id="378543"/>
    <lineage>
        <taxon>Bacteria</taxon>
        <taxon>Bacillati</taxon>
        <taxon>Bacillota</taxon>
        <taxon>Bacilli</taxon>
        <taxon>Bacillales</taxon>
        <taxon>Alicyclobacillaceae</taxon>
        <taxon>Tumebacillus</taxon>
    </lineage>
</organism>
<dbReference type="Proteomes" id="UP000245634">
    <property type="component" value="Unassembled WGS sequence"/>
</dbReference>
<accession>A0A316D7Y9</accession>
<name>A0A316D7Y9_9BACL</name>
<gene>
    <name evidence="1" type="ORF">C7459_114112</name>
</gene>
<comment type="caution">
    <text evidence="1">The sequence shown here is derived from an EMBL/GenBank/DDBJ whole genome shotgun (WGS) entry which is preliminary data.</text>
</comment>
<dbReference type="AlphaFoldDB" id="A0A316D7Y9"/>
<dbReference type="InterPro" id="IPR012851">
    <property type="entry name" value="Spore_coat_CotF-like"/>
</dbReference>
<sequence length="222" mass="24960">MYRYANETMNNQQIRYQVQGQTGGQQGLRFGAHEFLETQESLRTKASDIELYGVLISQTQDPHLRDILSNQQNRMVQGYQQALALANMANYNTGVATVPHTPQTNVYENVRVGLHQPQQPAPNANVKTLSDRTIATVALNLHKGGAISSMMWALECTVPQLRAFHATCSNICQEMAYELFQYLNYTGVYQVPQLADHTMNTMLQAFQGQGNTTMNYTTNANY</sequence>
<dbReference type="EMBL" id="QGGL01000014">
    <property type="protein sequence ID" value="PWK09045.1"/>
    <property type="molecule type" value="Genomic_DNA"/>
</dbReference>
<dbReference type="Gene3D" id="1.20.1260.10">
    <property type="match status" value="1"/>
</dbReference>
<dbReference type="Pfam" id="PF07875">
    <property type="entry name" value="Coat_F"/>
    <property type="match status" value="1"/>
</dbReference>
<protein>
    <submittedName>
        <fullName evidence="1">Coat F domain-containing protein</fullName>
    </submittedName>
</protein>
<evidence type="ECO:0000313" key="2">
    <source>
        <dbReference type="Proteomes" id="UP000245634"/>
    </source>
</evidence>
<keyword evidence="2" id="KW-1185">Reference proteome</keyword>
<proteinExistence type="predicted"/>
<reference evidence="1 2" key="1">
    <citation type="submission" date="2018-05" db="EMBL/GenBank/DDBJ databases">
        <title>Genomic Encyclopedia of Type Strains, Phase IV (KMG-IV): sequencing the most valuable type-strain genomes for metagenomic binning, comparative biology and taxonomic classification.</title>
        <authorList>
            <person name="Goeker M."/>
        </authorList>
    </citation>
    <scope>NUCLEOTIDE SEQUENCE [LARGE SCALE GENOMIC DNA]</scope>
    <source>
        <strain evidence="1 2">DSM 18773</strain>
    </source>
</reference>
<dbReference type="RefSeq" id="WP_245884580.1">
    <property type="nucleotide sequence ID" value="NZ_QGGL01000014.1"/>
</dbReference>